<gene>
    <name evidence="3" type="ORF">NRIC_30650</name>
</gene>
<proteinExistence type="predicted"/>
<feature type="domain" description="HTH merR-type" evidence="2">
    <location>
        <begin position="1"/>
        <end position="71"/>
    </location>
</feature>
<dbReference type="Gene3D" id="3.20.80.10">
    <property type="entry name" value="Regulatory factor, effector binding domain"/>
    <property type="match status" value="1"/>
</dbReference>
<dbReference type="SMART" id="SM00871">
    <property type="entry name" value="AraC_E_bind"/>
    <property type="match status" value="1"/>
</dbReference>
<dbReference type="SUPFAM" id="SSF46955">
    <property type="entry name" value="Putative DNA-binding domain"/>
    <property type="match status" value="1"/>
</dbReference>
<dbReference type="RefSeq" id="WP_146623573.1">
    <property type="nucleotide sequence ID" value="NZ_BJCC01000028.1"/>
</dbReference>
<keyword evidence="1" id="KW-0238">DNA-binding</keyword>
<evidence type="ECO:0000259" key="2">
    <source>
        <dbReference type="PROSITE" id="PS50937"/>
    </source>
</evidence>
<name>A0A4P5PES0_9ENTE</name>
<reference evidence="4" key="1">
    <citation type="submission" date="2019-02" db="EMBL/GenBank/DDBJ databases">
        <title>Draft genome sequence of Enterococcus sp. Gos25-1.</title>
        <authorList>
            <person name="Tanaka N."/>
            <person name="Shiwa Y."/>
            <person name="Fujita N."/>
        </authorList>
    </citation>
    <scope>NUCLEOTIDE SEQUENCE [LARGE SCALE GENOMIC DNA]</scope>
    <source>
        <strain evidence="4">Gos25-1</strain>
    </source>
</reference>
<dbReference type="OrthoDB" id="9773308at2"/>
<dbReference type="SUPFAM" id="SSF55136">
    <property type="entry name" value="Probable bacterial effector-binding domain"/>
    <property type="match status" value="1"/>
</dbReference>
<dbReference type="Proteomes" id="UP000290567">
    <property type="component" value="Unassembled WGS sequence"/>
</dbReference>
<evidence type="ECO:0000313" key="4">
    <source>
        <dbReference type="Proteomes" id="UP000290567"/>
    </source>
</evidence>
<dbReference type="PROSITE" id="PS50937">
    <property type="entry name" value="HTH_MERR_2"/>
    <property type="match status" value="1"/>
</dbReference>
<dbReference type="PANTHER" id="PTHR30204">
    <property type="entry name" value="REDOX-CYCLING DRUG-SENSING TRANSCRIPTIONAL ACTIVATOR SOXR"/>
    <property type="match status" value="1"/>
</dbReference>
<dbReference type="InterPro" id="IPR029442">
    <property type="entry name" value="GyrI-like"/>
</dbReference>
<dbReference type="PANTHER" id="PTHR30204:SF97">
    <property type="entry name" value="MERR FAMILY REGULATORY PROTEIN"/>
    <property type="match status" value="1"/>
</dbReference>
<dbReference type="InterPro" id="IPR047057">
    <property type="entry name" value="MerR_fam"/>
</dbReference>
<dbReference type="InterPro" id="IPR009061">
    <property type="entry name" value="DNA-bd_dom_put_sf"/>
</dbReference>
<dbReference type="Pfam" id="PF06445">
    <property type="entry name" value="GyrI-like"/>
    <property type="match status" value="1"/>
</dbReference>
<dbReference type="InterPro" id="IPR000551">
    <property type="entry name" value="MerR-type_HTH_dom"/>
</dbReference>
<dbReference type="EMBL" id="BJCC01000028">
    <property type="protein sequence ID" value="GCF95174.1"/>
    <property type="molecule type" value="Genomic_DNA"/>
</dbReference>
<dbReference type="AlphaFoldDB" id="A0A4P5PES0"/>
<sequence length="260" mass="30128">MLTISQFSKLSQIPTKTLRYYDEISLLKPASIDPVNGYRYYNSQQLATVFLIKKLKNYDCSLEEIKQVLNDRHQLGPLLEKRKNCIAEKIQHYSSLERLIEADIRDTKQGEHEEIDQEKLEIVDSPRLNLFSLRQTIDVRQFDELMAEVFQQLVEKQLTPMGSPLSIYHSSEYTPENYDVEFGIPVLEETSDTRILPSMKAASFHFTGVYEQMTKAYSDLSQFVEEKQLEIIGPAFEIYLTDPNTTSPEKNEVAIYLPVN</sequence>
<dbReference type="CDD" id="cd01107">
    <property type="entry name" value="HTH_BmrR"/>
    <property type="match status" value="1"/>
</dbReference>
<dbReference type="Gene3D" id="1.10.1660.10">
    <property type="match status" value="1"/>
</dbReference>
<dbReference type="GO" id="GO:0003677">
    <property type="term" value="F:DNA binding"/>
    <property type="evidence" value="ECO:0007669"/>
    <property type="project" value="UniProtKB-KW"/>
</dbReference>
<dbReference type="SMART" id="SM00422">
    <property type="entry name" value="HTH_MERR"/>
    <property type="match status" value="1"/>
</dbReference>
<evidence type="ECO:0000313" key="3">
    <source>
        <dbReference type="EMBL" id="GCF95174.1"/>
    </source>
</evidence>
<comment type="caution">
    <text evidence="3">The sequence shown here is derived from an EMBL/GenBank/DDBJ whole genome shotgun (WGS) entry which is preliminary data.</text>
</comment>
<protein>
    <submittedName>
        <fullName evidence="3">MerR family transcriptional regulator</fullName>
    </submittedName>
</protein>
<accession>A0A4P5PES0</accession>
<organism evidence="3 4">
    <name type="scientific">Enterococcus florum</name>
    <dbReference type="NCBI Taxonomy" id="2480627"/>
    <lineage>
        <taxon>Bacteria</taxon>
        <taxon>Bacillati</taxon>
        <taxon>Bacillota</taxon>
        <taxon>Bacilli</taxon>
        <taxon>Lactobacillales</taxon>
        <taxon>Enterococcaceae</taxon>
        <taxon>Enterococcus</taxon>
    </lineage>
</organism>
<dbReference type="Pfam" id="PF13411">
    <property type="entry name" value="MerR_1"/>
    <property type="match status" value="1"/>
</dbReference>
<dbReference type="GO" id="GO:0003700">
    <property type="term" value="F:DNA-binding transcription factor activity"/>
    <property type="evidence" value="ECO:0007669"/>
    <property type="project" value="InterPro"/>
</dbReference>
<evidence type="ECO:0000256" key="1">
    <source>
        <dbReference type="ARBA" id="ARBA00023125"/>
    </source>
</evidence>
<dbReference type="InterPro" id="IPR011256">
    <property type="entry name" value="Reg_factor_effector_dom_sf"/>
</dbReference>
<dbReference type="InterPro" id="IPR010499">
    <property type="entry name" value="AraC_E-bd"/>
</dbReference>
<keyword evidence="4" id="KW-1185">Reference proteome</keyword>